<dbReference type="GO" id="GO:0004174">
    <property type="term" value="F:electron-transferring-flavoprotein dehydrogenase activity"/>
    <property type="evidence" value="ECO:0007669"/>
    <property type="project" value="UniProtKB-UniRule"/>
</dbReference>
<dbReference type="EMBL" id="CP026538">
    <property type="protein sequence ID" value="QAZ66036.1"/>
    <property type="molecule type" value="Genomic_DNA"/>
</dbReference>
<dbReference type="InterPro" id="IPR017896">
    <property type="entry name" value="4Fe4S_Fe-S-bd"/>
</dbReference>
<dbReference type="GO" id="GO:0051539">
    <property type="term" value="F:4 iron, 4 sulfur cluster binding"/>
    <property type="evidence" value="ECO:0007669"/>
    <property type="project" value="UniProtKB-UniRule"/>
</dbReference>
<organism evidence="7 8">
    <name type="scientific">Solidesulfovibrio carbinolicus</name>
    <dbReference type="NCBI Taxonomy" id="296842"/>
    <lineage>
        <taxon>Bacteria</taxon>
        <taxon>Pseudomonadati</taxon>
        <taxon>Thermodesulfobacteriota</taxon>
        <taxon>Desulfovibrionia</taxon>
        <taxon>Desulfovibrionales</taxon>
        <taxon>Desulfovibrionaceae</taxon>
        <taxon>Solidesulfovibrio</taxon>
    </lineage>
</organism>
<dbReference type="PANTHER" id="PTHR10617:SF107">
    <property type="entry name" value="ELECTRON TRANSFER FLAVOPROTEIN-UBIQUINONE OXIDOREDUCTASE, MITOCHONDRIAL"/>
    <property type="match status" value="1"/>
</dbReference>
<keyword evidence="5" id="KW-0479">Metal-binding</keyword>
<keyword evidence="2 5" id="KW-0285">Flavoprotein</keyword>
<feature type="domain" description="4Fe-4S ferredoxin-type" evidence="6">
    <location>
        <begin position="538"/>
        <end position="570"/>
    </location>
</feature>
<dbReference type="Gene3D" id="3.30.9.90">
    <property type="match status" value="1"/>
</dbReference>
<evidence type="ECO:0000256" key="1">
    <source>
        <dbReference type="ARBA" id="ARBA00001974"/>
    </source>
</evidence>
<dbReference type="GO" id="GO:0046872">
    <property type="term" value="F:metal ion binding"/>
    <property type="evidence" value="ECO:0007669"/>
    <property type="project" value="UniProtKB-KW"/>
</dbReference>
<keyword evidence="5" id="KW-0408">Iron</keyword>
<keyword evidence="4 5" id="KW-0560">Oxidoreductase</keyword>
<comment type="catalytic activity">
    <reaction evidence="5">
        <text>a ubiquinone + reduced [electron-transfer flavoprotein] = a ubiquinol + oxidized [electron-transfer flavoprotein] + H(+)</text>
        <dbReference type="Rhea" id="RHEA:24052"/>
        <dbReference type="Rhea" id="RHEA-COMP:9565"/>
        <dbReference type="Rhea" id="RHEA-COMP:9566"/>
        <dbReference type="Rhea" id="RHEA-COMP:10685"/>
        <dbReference type="Rhea" id="RHEA-COMP:10686"/>
        <dbReference type="ChEBI" id="CHEBI:15378"/>
        <dbReference type="ChEBI" id="CHEBI:16389"/>
        <dbReference type="ChEBI" id="CHEBI:17976"/>
        <dbReference type="ChEBI" id="CHEBI:57692"/>
        <dbReference type="ChEBI" id="CHEBI:58307"/>
        <dbReference type="EC" id="1.5.5.1"/>
    </reaction>
</comment>
<dbReference type="OrthoDB" id="9766632at2"/>
<dbReference type="AlphaFoldDB" id="A0A4P6HHS5"/>
<dbReference type="InterPro" id="IPR040156">
    <property type="entry name" value="ETF-QO"/>
</dbReference>
<keyword evidence="3 5" id="KW-0274">FAD</keyword>
<comment type="cofactor">
    <cofactor evidence="5">
        <name>[4Fe-4S] cluster</name>
        <dbReference type="ChEBI" id="CHEBI:49883"/>
    </cofactor>
    <text evidence="5">Binds 1 [4Fe-4S] cluster.</text>
</comment>
<keyword evidence="5" id="KW-0249">Electron transport</keyword>
<feature type="domain" description="4Fe-4S ferredoxin-type" evidence="6">
    <location>
        <begin position="572"/>
        <end position="601"/>
    </location>
</feature>
<gene>
    <name evidence="7" type="ORF">C3Y92_01770</name>
</gene>
<dbReference type="PROSITE" id="PS51379">
    <property type="entry name" value="4FE4S_FER_2"/>
    <property type="match status" value="2"/>
</dbReference>
<evidence type="ECO:0000313" key="7">
    <source>
        <dbReference type="EMBL" id="QAZ66036.1"/>
    </source>
</evidence>
<name>A0A4P6HHS5_9BACT</name>
<dbReference type="InterPro" id="IPR036188">
    <property type="entry name" value="FAD/NAD-bd_sf"/>
</dbReference>
<dbReference type="SUPFAM" id="SSF54373">
    <property type="entry name" value="FAD-linked reductases, C-terminal domain"/>
    <property type="match status" value="1"/>
</dbReference>
<keyword evidence="5" id="KW-0830">Ubiquinone</keyword>
<reference evidence="7 8" key="1">
    <citation type="submission" date="2018-02" db="EMBL/GenBank/DDBJ databases">
        <title>Genome sequence of Desulfovibrio carbinolicus DSM 3852.</title>
        <authorList>
            <person name="Wilbanks E."/>
            <person name="Skennerton C.T."/>
            <person name="Orphan V.J."/>
        </authorList>
    </citation>
    <scope>NUCLEOTIDE SEQUENCE [LARGE SCALE GENOMIC DNA]</scope>
    <source>
        <strain evidence="7 8">DSM 3852</strain>
    </source>
</reference>
<sequence length="618" mass="66905">MDERQVMETDIVCVGFGPAMGGFLTTLARGIVNEDGSPVMESDLMPGMPPQVICYERADDIGVGVSGVVSKARAIRETLPDLDPACLPMCAPITEEKVVYLLDPHGASRRPLPMKAADAAFKLLGGRFPGCTYKDFSWELPYIPPFLNKHGGLTFSIGQFNQWVGNNVMATGAAQIWPSSPGAAPIIEHRKVVGVRLADQGVDKAGKPDAAYMPGMDVRAKLTVVGDGPVGPVGRAIDDARGLPIGHHQRDYAVGMKVVVDLPGHCPLRPGTVIHTIGYPEPEIFGFLYVLPDRKASLGIFVPSWFDNPVRTAYRYLQHWMQHPYLWKYLKGGTLTSFGAKTLQECGQNGEPYLVGDGYARIGEGSGTTNVLTGSGVDEAWASGVMLGEAVVQLLEQGLPFTNENLEKTYVARRRASWLEAEAKQARRSREAFASGFIPGVVGMAISGLTKGALCWPADSEPVHKRIPSIEEYYRGRVSCEEIARIRKDCTAKGLALHDALMDRVGWPAIEYDGKLLISHQDALLIGGKVQAAPGYADHVTFEDHDTCRACREKTCIEACSGQAITTNPDDGVPLFDREKCLHCGACLWNCSKPSKTDPERTNVRFAAGAGGLHSAEN</sequence>
<accession>A0A4P6HHS5</accession>
<proteinExistence type="predicted"/>
<dbReference type="Gene3D" id="3.30.70.20">
    <property type="match status" value="1"/>
</dbReference>
<dbReference type="KEGG" id="dcb:C3Y92_01770"/>
<keyword evidence="8" id="KW-1185">Reference proteome</keyword>
<evidence type="ECO:0000259" key="6">
    <source>
        <dbReference type="PROSITE" id="PS51379"/>
    </source>
</evidence>
<evidence type="ECO:0000256" key="2">
    <source>
        <dbReference type="ARBA" id="ARBA00022630"/>
    </source>
</evidence>
<dbReference type="InterPro" id="IPR049398">
    <property type="entry name" value="ETF-QO/FixC_UQ-bd"/>
</dbReference>
<dbReference type="PANTHER" id="PTHR10617">
    <property type="entry name" value="ELECTRON TRANSFER FLAVOPROTEIN-UBIQUINONE OXIDOREDUCTASE"/>
    <property type="match status" value="1"/>
</dbReference>
<keyword evidence="5" id="KW-0411">Iron-sulfur</keyword>
<evidence type="ECO:0000256" key="4">
    <source>
        <dbReference type="ARBA" id="ARBA00023002"/>
    </source>
</evidence>
<evidence type="ECO:0000313" key="8">
    <source>
        <dbReference type="Proteomes" id="UP000293296"/>
    </source>
</evidence>
<dbReference type="EC" id="1.5.5.1" evidence="5"/>
<evidence type="ECO:0000256" key="5">
    <source>
        <dbReference type="RuleBase" id="RU366068"/>
    </source>
</evidence>
<dbReference type="Proteomes" id="UP000293296">
    <property type="component" value="Chromosome"/>
</dbReference>
<comment type="function">
    <text evidence="5">Accepts electrons from ETF and reduces ubiquinone.</text>
</comment>
<keyword evidence="5" id="KW-0813">Transport</keyword>
<dbReference type="SUPFAM" id="SSF54862">
    <property type="entry name" value="4Fe-4S ferredoxins"/>
    <property type="match status" value="1"/>
</dbReference>
<evidence type="ECO:0000256" key="3">
    <source>
        <dbReference type="ARBA" id="ARBA00022827"/>
    </source>
</evidence>
<dbReference type="Pfam" id="PF21162">
    <property type="entry name" value="ETFQO_UQ-bd"/>
    <property type="match status" value="1"/>
</dbReference>
<dbReference type="SUPFAM" id="SSF51905">
    <property type="entry name" value="FAD/NAD(P)-binding domain"/>
    <property type="match status" value="1"/>
</dbReference>
<dbReference type="RefSeq" id="WP_129348928.1">
    <property type="nucleotide sequence ID" value="NZ_CP026538.1"/>
</dbReference>
<protein>
    <recommendedName>
        <fullName evidence="5">Electron transfer flavoprotein-ubiquinone oxidoreductase</fullName>
        <shortName evidence="5">ETF-QO</shortName>
        <ecNumber evidence="5">1.5.5.1</ecNumber>
    </recommendedName>
</protein>
<comment type="cofactor">
    <cofactor evidence="1 5">
        <name>FAD</name>
        <dbReference type="ChEBI" id="CHEBI:57692"/>
    </cofactor>
</comment>